<name>A0ABR5EZD0_9ACTN</name>
<dbReference type="Pfam" id="PF01575">
    <property type="entry name" value="MaoC_dehydratas"/>
    <property type="match status" value="1"/>
</dbReference>
<protein>
    <recommendedName>
        <fullName evidence="2">MaoC-like domain-containing protein</fullName>
    </recommendedName>
</protein>
<evidence type="ECO:0000256" key="1">
    <source>
        <dbReference type="ARBA" id="ARBA00005254"/>
    </source>
</evidence>
<evidence type="ECO:0000313" key="3">
    <source>
        <dbReference type="EMBL" id="KLL09793.1"/>
    </source>
</evidence>
<evidence type="ECO:0000313" key="4">
    <source>
        <dbReference type="Proteomes" id="UP000035425"/>
    </source>
</evidence>
<feature type="domain" description="MaoC-like" evidence="2">
    <location>
        <begin position="17"/>
        <end position="117"/>
    </location>
</feature>
<dbReference type="Gene3D" id="3.10.129.10">
    <property type="entry name" value="Hotdog Thioesterase"/>
    <property type="match status" value="1"/>
</dbReference>
<accession>A0ABR5EZD0</accession>
<organism evidence="3 4">
    <name type="scientific">Protofrankia coriariae</name>
    <dbReference type="NCBI Taxonomy" id="1562887"/>
    <lineage>
        <taxon>Bacteria</taxon>
        <taxon>Bacillati</taxon>
        <taxon>Actinomycetota</taxon>
        <taxon>Actinomycetes</taxon>
        <taxon>Frankiales</taxon>
        <taxon>Frankiaceae</taxon>
        <taxon>Protofrankia</taxon>
    </lineage>
</organism>
<sequence length="141" mass="14989">MSVLPEVGQIHSMVVCDEVTRTQIVQYAGVSGDFSPLHTDEPAARSAGKASIMGHGMMTMALSSRVVTSWFGIESLRTFSARFTAPVWPGDRLTTTATIAAVDIHGSCARVQITLKTTNDDGRLVLHGDAAVAIDFGSKPK</sequence>
<keyword evidence="4" id="KW-1185">Reference proteome</keyword>
<dbReference type="InterPro" id="IPR002539">
    <property type="entry name" value="MaoC-like_dom"/>
</dbReference>
<dbReference type="InterPro" id="IPR029069">
    <property type="entry name" value="HotDog_dom_sf"/>
</dbReference>
<comment type="caution">
    <text evidence="3">The sequence shown here is derived from an EMBL/GenBank/DDBJ whole genome shotgun (WGS) entry which is preliminary data.</text>
</comment>
<proteinExistence type="inferred from homology"/>
<comment type="similarity">
    <text evidence="1">Belongs to the enoyl-CoA hydratase/isomerase family.</text>
</comment>
<dbReference type="RefSeq" id="WP_047224985.1">
    <property type="nucleotide sequence ID" value="NZ_JWIO01000058.1"/>
</dbReference>
<gene>
    <name evidence="3" type="ORF">FrCorBMG51_22415</name>
</gene>
<dbReference type="EMBL" id="JWIO01000058">
    <property type="protein sequence ID" value="KLL09793.1"/>
    <property type="molecule type" value="Genomic_DNA"/>
</dbReference>
<reference evidence="3 4" key="1">
    <citation type="submission" date="2014-12" db="EMBL/GenBank/DDBJ databases">
        <title>Frankia sp. BMG5.1 draft genome.</title>
        <authorList>
            <person name="Gtari M."/>
            <person name="Ghodhbane-Gtari F."/>
            <person name="Nouioui I."/>
            <person name="Ktari A."/>
            <person name="Hezbri K."/>
            <person name="Mimouni W."/>
            <person name="Sbissi I."/>
            <person name="Ayari A."/>
            <person name="Yamanaka T."/>
            <person name="Normand P."/>
            <person name="Tisa L.S."/>
            <person name="Boudabous A."/>
        </authorList>
    </citation>
    <scope>NUCLEOTIDE SEQUENCE [LARGE SCALE GENOMIC DNA]</scope>
    <source>
        <strain evidence="3 4">BMG5.1</strain>
    </source>
</reference>
<dbReference type="SUPFAM" id="SSF54637">
    <property type="entry name" value="Thioesterase/thiol ester dehydrase-isomerase"/>
    <property type="match status" value="1"/>
</dbReference>
<dbReference type="Proteomes" id="UP000035425">
    <property type="component" value="Unassembled WGS sequence"/>
</dbReference>
<evidence type="ECO:0000259" key="2">
    <source>
        <dbReference type="Pfam" id="PF01575"/>
    </source>
</evidence>
<dbReference type="PANTHER" id="PTHR43841">
    <property type="entry name" value="3-HYDROXYACYL-THIOESTER DEHYDRATASE HTDX-RELATED"/>
    <property type="match status" value="1"/>
</dbReference>
<dbReference type="PANTHER" id="PTHR43841:SF3">
    <property type="entry name" value="(3R)-HYDROXYACYL-ACP DEHYDRATASE SUBUNIT HADB"/>
    <property type="match status" value="1"/>
</dbReference>